<dbReference type="GO" id="GO:0045742">
    <property type="term" value="P:positive regulation of epidermal growth factor receptor signaling pathway"/>
    <property type="evidence" value="ECO:0007669"/>
    <property type="project" value="TreeGrafter"/>
</dbReference>
<dbReference type="InterPro" id="IPR029071">
    <property type="entry name" value="Ubiquitin-like_domsf"/>
</dbReference>
<comment type="caution">
    <text evidence="3">The sequence shown here is derived from an EMBL/GenBank/DDBJ whole genome shotgun (WGS) entry which is preliminary data.</text>
</comment>
<evidence type="ECO:0000259" key="2">
    <source>
        <dbReference type="PROSITE" id="PS50200"/>
    </source>
</evidence>
<dbReference type="AlphaFoldDB" id="A0A2A2LHD2"/>
<reference evidence="3 4" key="1">
    <citation type="journal article" date="2017" name="Curr. Biol.">
        <title>Genome architecture and evolution of a unichromosomal asexual nematode.</title>
        <authorList>
            <person name="Fradin H."/>
            <person name="Zegar C."/>
            <person name="Gutwein M."/>
            <person name="Lucas J."/>
            <person name="Kovtun M."/>
            <person name="Corcoran D."/>
            <person name="Baugh L.R."/>
            <person name="Kiontke K."/>
            <person name="Gunsalus K."/>
            <person name="Fitch D.H."/>
            <person name="Piano F."/>
        </authorList>
    </citation>
    <scope>NUCLEOTIDE SEQUENCE [LARGE SCALE GENOMIC DNA]</scope>
    <source>
        <strain evidence="3">PF1309</strain>
    </source>
</reference>
<dbReference type="InterPro" id="IPR000159">
    <property type="entry name" value="RA_dom"/>
</dbReference>
<name>A0A2A2LHD2_9BILA</name>
<protein>
    <recommendedName>
        <fullName evidence="2">Ras-associating domain-containing protein</fullName>
    </recommendedName>
</protein>
<dbReference type="CDD" id="cd17043">
    <property type="entry name" value="RA"/>
    <property type="match status" value="1"/>
</dbReference>
<dbReference type="Pfam" id="PF00788">
    <property type="entry name" value="RA"/>
    <property type="match status" value="2"/>
</dbReference>
<dbReference type="PROSITE" id="PS50200">
    <property type="entry name" value="RA"/>
    <property type="match status" value="2"/>
</dbReference>
<dbReference type="PANTHER" id="PTHR21298:SF2">
    <property type="entry name" value="GH01721P"/>
    <property type="match status" value="1"/>
</dbReference>
<dbReference type="GO" id="GO:0007165">
    <property type="term" value="P:signal transduction"/>
    <property type="evidence" value="ECO:0007669"/>
    <property type="project" value="InterPro"/>
</dbReference>
<dbReference type="OrthoDB" id="3908708at2759"/>
<sequence length="255" mass="28235">MKIVVSGQMLKYQVRNSSTSRSSPSSYGTASPSSSSSNGSQHDVTLLTTSRSNSLVSLNSLDSSGPEGDWGVLKVYTSDIRQCTDYKTIRVSTKTTARNVIEMVLTKFKLTCRDPNLFELWMELTTKAEGKPVKTILRLENDAKPLELQRCHPAGMSRFLLHMNATGTLVRVYDHNICAASNYKSLMLSSLTNCEEAIDLILAQNRKSREESANYGLFLTTPEAEAQIPPEVSIVSVYVLSQPQHKIVIRPLDSL</sequence>
<evidence type="ECO:0000313" key="3">
    <source>
        <dbReference type="EMBL" id="PAV85621.1"/>
    </source>
</evidence>
<evidence type="ECO:0000313" key="4">
    <source>
        <dbReference type="Proteomes" id="UP000218231"/>
    </source>
</evidence>
<organism evidence="3 4">
    <name type="scientific">Diploscapter pachys</name>
    <dbReference type="NCBI Taxonomy" id="2018661"/>
    <lineage>
        <taxon>Eukaryota</taxon>
        <taxon>Metazoa</taxon>
        <taxon>Ecdysozoa</taxon>
        <taxon>Nematoda</taxon>
        <taxon>Chromadorea</taxon>
        <taxon>Rhabditida</taxon>
        <taxon>Rhabditina</taxon>
        <taxon>Rhabditomorpha</taxon>
        <taxon>Rhabditoidea</taxon>
        <taxon>Rhabditidae</taxon>
        <taxon>Diploscapter</taxon>
    </lineage>
</organism>
<feature type="domain" description="Ras-associating" evidence="2">
    <location>
        <begin position="71"/>
        <end position="166"/>
    </location>
</feature>
<dbReference type="Gene3D" id="3.10.20.90">
    <property type="entry name" value="Phosphatidylinositol 3-kinase Catalytic Subunit, Chain A, domain 1"/>
    <property type="match status" value="2"/>
</dbReference>
<dbReference type="SMART" id="SM00314">
    <property type="entry name" value="RA"/>
    <property type="match status" value="2"/>
</dbReference>
<proteinExistence type="predicted"/>
<dbReference type="GO" id="GO:0045743">
    <property type="term" value="P:positive regulation of fibroblast growth factor receptor signaling pathway"/>
    <property type="evidence" value="ECO:0007669"/>
    <property type="project" value="TreeGrafter"/>
</dbReference>
<feature type="region of interest" description="Disordered" evidence="1">
    <location>
        <begin position="14"/>
        <end position="43"/>
    </location>
</feature>
<keyword evidence="4" id="KW-1185">Reference proteome</keyword>
<feature type="domain" description="Ras-associating" evidence="2">
    <location>
        <begin position="170"/>
        <end position="254"/>
    </location>
</feature>
<dbReference type="SUPFAM" id="SSF54236">
    <property type="entry name" value="Ubiquitin-like"/>
    <property type="match status" value="2"/>
</dbReference>
<dbReference type="Proteomes" id="UP000218231">
    <property type="component" value="Unassembled WGS sequence"/>
</dbReference>
<dbReference type="PANTHER" id="PTHR21298">
    <property type="entry name" value="GH01721P"/>
    <property type="match status" value="1"/>
</dbReference>
<dbReference type="EMBL" id="LIAE01006751">
    <property type="protein sequence ID" value="PAV85621.1"/>
    <property type="molecule type" value="Genomic_DNA"/>
</dbReference>
<feature type="compositionally biased region" description="Low complexity" evidence="1">
    <location>
        <begin position="15"/>
        <end position="43"/>
    </location>
</feature>
<gene>
    <name evidence="3" type="ORF">WR25_08238</name>
</gene>
<evidence type="ECO:0000256" key="1">
    <source>
        <dbReference type="SAM" id="MobiDB-lite"/>
    </source>
</evidence>
<accession>A0A2A2LHD2</accession>